<dbReference type="Proteomes" id="UP000294847">
    <property type="component" value="Chromosome 5"/>
</dbReference>
<dbReference type="VEuPathDB" id="FungiDB:M_BR32_EuGene_00029461"/>
<keyword evidence="8" id="KW-0779">Telomere</keyword>
<comment type="similarity">
    <text evidence="3">Belongs to the GON7 family.</text>
</comment>
<sequence length="114" mass="11999">MADNTTNGQGVATVSASYKGPSDDTFVVNREIPLPASSSQAPGDGTMSLADKTNFLKDLRTSVAAVQDQVNKELTQRMEADKAREAGTAAAASTTVNEAEEEQNYGEEVVDEDA</sequence>
<keyword evidence="7" id="KW-0819">tRNA processing</keyword>
<protein>
    <recommendedName>
        <fullName evidence="5">EKC/KEOPS complex subunit GON7</fullName>
    </recommendedName>
</protein>
<dbReference type="InterPro" id="IPR014849">
    <property type="entry name" value="EKC/KEOPS_Gon7"/>
</dbReference>
<comment type="subcellular location">
    <subcellularLocation>
        <location evidence="2">Chromosome</location>
        <location evidence="2">Telomere</location>
    </subcellularLocation>
    <subcellularLocation>
        <location evidence="1">Nucleus</location>
    </subcellularLocation>
</comment>
<comment type="function">
    <text evidence="13">Component of the EKC/KEOPS complex that is required for the formation of a threonylcarbamoyl group on adenosine at position 37 (t(6)A37) in tRNAs that read codons beginning with adenine. The complex is probably involved in the transfer of the threonylcarbamoyl moiety of threonylcarbamoyl-AMP (TC-AMP) to the N6 group of A37. GON7 likely plays a supporting role to the catalytic subunit KAE1 in the complex. The EKC/KEOPS complex also promotes both telomere uncapping and telomere elongation. The complex is required for efficient recruitment of transcriptional coactivators.</text>
</comment>
<keyword evidence="9" id="KW-0805">Transcription regulation</keyword>
<keyword evidence="11" id="KW-0804">Transcription</keyword>
<keyword evidence="6" id="KW-0158">Chromosome</keyword>
<dbReference type="GO" id="GO:0000781">
    <property type="term" value="C:chromosome, telomeric region"/>
    <property type="evidence" value="ECO:0007669"/>
    <property type="project" value="UniProtKB-SubCell"/>
</dbReference>
<gene>
    <name evidence="15" type="ORF">PoMZ_11002</name>
</gene>
<evidence type="ECO:0000256" key="2">
    <source>
        <dbReference type="ARBA" id="ARBA00004574"/>
    </source>
</evidence>
<organism evidence="15 16">
    <name type="scientific">Pyricularia oryzae</name>
    <name type="common">Rice blast fungus</name>
    <name type="synonym">Magnaporthe oryzae</name>
    <dbReference type="NCBI Taxonomy" id="318829"/>
    <lineage>
        <taxon>Eukaryota</taxon>
        <taxon>Fungi</taxon>
        <taxon>Dikarya</taxon>
        <taxon>Ascomycota</taxon>
        <taxon>Pezizomycotina</taxon>
        <taxon>Sordariomycetes</taxon>
        <taxon>Sordariomycetidae</taxon>
        <taxon>Magnaporthales</taxon>
        <taxon>Pyriculariaceae</taxon>
        <taxon>Pyricularia</taxon>
    </lineage>
</organism>
<feature type="region of interest" description="Disordered" evidence="14">
    <location>
        <begin position="83"/>
        <end position="114"/>
    </location>
</feature>
<feature type="compositionally biased region" description="Acidic residues" evidence="14">
    <location>
        <begin position="98"/>
        <end position="114"/>
    </location>
</feature>
<evidence type="ECO:0000256" key="10">
    <source>
        <dbReference type="ARBA" id="ARBA00023159"/>
    </source>
</evidence>
<evidence type="ECO:0000256" key="12">
    <source>
        <dbReference type="ARBA" id="ARBA00023242"/>
    </source>
</evidence>
<evidence type="ECO:0000256" key="1">
    <source>
        <dbReference type="ARBA" id="ARBA00004123"/>
    </source>
</evidence>
<evidence type="ECO:0000256" key="9">
    <source>
        <dbReference type="ARBA" id="ARBA00023015"/>
    </source>
</evidence>
<dbReference type="GO" id="GO:0005634">
    <property type="term" value="C:nucleus"/>
    <property type="evidence" value="ECO:0007669"/>
    <property type="project" value="UniProtKB-SubCell"/>
</dbReference>
<evidence type="ECO:0000256" key="3">
    <source>
        <dbReference type="ARBA" id="ARBA00008529"/>
    </source>
</evidence>
<dbReference type="OMA" id="PFKVAHT"/>
<evidence type="ECO:0000256" key="11">
    <source>
        <dbReference type="ARBA" id="ARBA00023163"/>
    </source>
</evidence>
<evidence type="ECO:0000256" key="13">
    <source>
        <dbReference type="ARBA" id="ARBA00025393"/>
    </source>
</evidence>
<dbReference type="AlphaFoldDB" id="A0A4P7NJ94"/>
<evidence type="ECO:0000256" key="4">
    <source>
        <dbReference type="ARBA" id="ARBA00011534"/>
    </source>
</evidence>
<proteinExistence type="inferred from homology"/>
<evidence type="ECO:0000256" key="7">
    <source>
        <dbReference type="ARBA" id="ARBA00022694"/>
    </source>
</evidence>
<evidence type="ECO:0000256" key="8">
    <source>
        <dbReference type="ARBA" id="ARBA00022895"/>
    </source>
</evidence>
<feature type="compositionally biased region" description="Polar residues" evidence="14">
    <location>
        <begin position="1"/>
        <end position="16"/>
    </location>
</feature>
<evidence type="ECO:0000256" key="5">
    <source>
        <dbReference type="ARBA" id="ARBA00019746"/>
    </source>
</evidence>
<feature type="compositionally biased region" description="Low complexity" evidence="14">
    <location>
        <begin position="86"/>
        <end position="97"/>
    </location>
</feature>
<evidence type="ECO:0000256" key="6">
    <source>
        <dbReference type="ARBA" id="ARBA00022454"/>
    </source>
</evidence>
<comment type="subunit">
    <text evidence="4">Component of the EKC/KEOPS complex composed of at least BUD32, CGI121, GON7, KAE1 and PCC1; the whole complex dimerizes.</text>
</comment>
<evidence type="ECO:0000256" key="14">
    <source>
        <dbReference type="SAM" id="MobiDB-lite"/>
    </source>
</evidence>
<name>A0A4P7NJ94_PYROR</name>
<dbReference type="EMBL" id="CP034208">
    <property type="protein sequence ID" value="QBZ62127.1"/>
    <property type="molecule type" value="Genomic_DNA"/>
</dbReference>
<accession>A0A4P7NJ94</accession>
<reference evidence="15 16" key="1">
    <citation type="journal article" date="2019" name="Mol. Biol. Evol.">
        <title>Blast fungal genomes show frequent chromosomal changes, gene gains and losses, and effector gene turnover.</title>
        <authorList>
            <person name="Gomez Luciano L.B."/>
            <person name="Jason Tsai I."/>
            <person name="Chuma I."/>
            <person name="Tosa Y."/>
            <person name="Chen Y.H."/>
            <person name="Li J.Y."/>
            <person name="Li M.Y."/>
            <person name="Jade Lu M.Y."/>
            <person name="Nakayashiki H."/>
            <person name="Li W.H."/>
        </authorList>
    </citation>
    <scope>NUCLEOTIDE SEQUENCE [LARGE SCALE GENOMIC DNA]</scope>
    <source>
        <strain evidence="15">MZ5-1-6</strain>
    </source>
</reference>
<dbReference type="GO" id="GO:0008033">
    <property type="term" value="P:tRNA processing"/>
    <property type="evidence" value="ECO:0007669"/>
    <property type="project" value="UniProtKB-KW"/>
</dbReference>
<dbReference type="Pfam" id="PF08738">
    <property type="entry name" value="Gon7"/>
    <property type="match status" value="1"/>
</dbReference>
<feature type="region of interest" description="Disordered" evidence="14">
    <location>
        <begin position="1"/>
        <end position="23"/>
    </location>
</feature>
<keyword evidence="12" id="KW-0539">Nucleus</keyword>
<evidence type="ECO:0000313" key="15">
    <source>
        <dbReference type="EMBL" id="QBZ62127.1"/>
    </source>
</evidence>
<evidence type="ECO:0000313" key="16">
    <source>
        <dbReference type="Proteomes" id="UP000294847"/>
    </source>
</evidence>
<keyword evidence="10" id="KW-0010">Activator</keyword>